<sequence length="346" mass="37719">MQLRADSLEAQLGKSLLPLYAVYGDEALLVQEAVDRIRAAARAAGFAEREVLVCERGFDWGALSAAGQSMSLFGERKVLEMRIPTGKPGKDGAEALCRHAALRSDDLLTIVTLPRLDAATQKSAWFGALEQHGAAVRIDAVERNRLPDWIGQRLALQGQRVESGDSGRRALQFMADRVEGNLLAAHQEILKLGLLYPAGALTFEQIQDVVLNVARYDVFKLNEALLVGDVPRLVRMLDGLRGEGEAAPLVLWALTEEIRTLAKVRRGLAGGKPLAALLREHRVWGPRERLMEGALKRVSEAELEAALMLAAQLDRQVKGLRVAGLSGDPWDGLLQLAMTIAPAARH</sequence>
<dbReference type="AlphaFoldDB" id="A0A0G3EQ44"/>
<evidence type="ECO:0000256" key="1">
    <source>
        <dbReference type="ARBA" id="ARBA00012417"/>
    </source>
</evidence>
<dbReference type="Gene3D" id="1.20.272.10">
    <property type="match status" value="1"/>
</dbReference>
<name>A0A0G3EQ44_9BURK</name>
<gene>
    <name evidence="11" type="ORF">ABW99_13590</name>
</gene>
<dbReference type="GO" id="GO:0003887">
    <property type="term" value="F:DNA-directed DNA polymerase activity"/>
    <property type="evidence" value="ECO:0007669"/>
    <property type="project" value="UniProtKB-KW"/>
</dbReference>
<comment type="catalytic activity">
    <reaction evidence="8">
        <text>DNA(n) + a 2'-deoxyribonucleoside 5'-triphosphate = DNA(n+1) + diphosphate</text>
        <dbReference type="Rhea" id="RHEA:22508"/>
        <dbReference type="Rhea" id="RHEA-COMP:17339"/>
        <dbReference type="Rhea" id="RHEA-COMP:17340"/>
        <dbReference type="ChEBI" id="CHEBI:33019"/>
        <dbReference type="ChEBI" id="CHEBI:61560"/>
        <dbReference type="ChEBI" id="CHEBI:173112"/>
        <dbReference type="EC" id="2.7.7.7"/>
    </reaction>
</comment>
<accession>A0A0G3EQ44</accession>
<dbReference type="InterPro" id="IPR010372">
    <property type="entry name" value="DNA_pol3_delta_N"/>
</dbReference>
<reference evidence="12" key="1">
    <citation type="submission" date="2015-06" db="EMBL/GenBank/DDBJ databases">
        <authorList>
            <person name="Lim Y.L."/>
            <person name="Ee R."/>
            <person name="Yong D."/>
            <person name="How K.Y."/>
            <person name="Yin W.F."/>
            <person name="Chan K.G."/>
        </authorList>
    </citation>
    <scope>NUCLEOTIDE SEQUENCE [LARGE SCALE GENOMIC DNA]</scope>
    <source>
        <strain evidence="12">DSM 25325</strain>
    </source>
</reference>
<evidence type="ECO:0000313" key="11">
    <source>
        <dbReference type="EMBL" id="AKJ69085.1"/>
    </source>
</evidence>
<keyword evidence="6" id="KW-0239">DNA-directed DNA polymerase</keyword>
<organism evidence="11 12">
    <name type="scientific">Pandoraea thiooxydans</name>
    <dbReference type="NCBI Taxonomy" id="445709"/>
    <lineage>
        <taxon>Bacteria</taxon>
        <taxon>Pseudomonadati</taxon>
        <taxon>Pseudomonadota</taxon>
        <taxon>Betaproteobacteria</taxon>
        <taxon>Burkholderiales</taxon>
        <taxon>Burkholderiaceae</taxon>
        <taxon>Pandoraea</taxon>
    </lineage>
</organism>
<feature type="domain" description="DNA polymerase III delta N-terminal" evidence="9">
    <location>
        <begin position="20"/>
        <end position="137"/>
    </location>
</feature>
<dbReference type="Pfam" id="PF06144">
    <property type="entry name" value="DNA_pol3_delta"/>
    <property type="match status" value="1"/>
</dbReference>
<dbReference type="Pfam" id="PF14840">
    <property type="entry name" value="DNA_pol3_delt_C"/>
    <property type="match status" value="1"/>
</dbReference>
<keyword evidence="12" id="KW-1185">Reference proteome</keyword>
<dbReference type="STRING" id="445709.ABW99_13590"/>
<evidence type="ECO:0000256" key="5">
    <source>
        <dbReference type="ARBA" id="ARBA00022705"/>
    </source>
</evidence>
<dbReference type="PANTHER" id="PTHR34388:SF1">
    <property type="entry name" value="DNA POLYMERASE III SUBUNIT DELTA"/>
    <property type="match status" value="1"/>
</dbReference>
<dbReference type="SUPFAM" id="SSF48019">
    <property type="entry name" value="post-AAA+ oligomerization domain-like"/>
    <property type="match status" value="1"/>
</dbReference>
<proteinExistence type="inferred from homology"/>
<dbReference type="EMBL" id="CP011568">
    <property type="protein sequence ID" value="AKJ69085.1"/>
    <property type="molecule type" value="Genomic_DNA"/>
</dbReference>
<dbReference type="InterPro" id="IPR005790">
    <property type="entry name" value="DNA_polIII_delta"/>
</dbReference>
<evidence type="ECO:0000313" key="12">
    <source>
        <dbReference type="Proteomes" id="UP000036700"/>
    </source>
</evidence>
<dbReference type="InterPro" id="IPR027417">
    <property type="entry name" value="P-loop_NTPase"/>
</dbReference>
<dbReference type="KEGG" id="ptx:ABW99_13590"/>
<evidence type="ECO:0000256" key="6">
    <source>
        <dbReference type="ARBA" id="ARBA00022932"/>
    </source>
</evidence>
<dbReference type="GO" id="GO:0009360">
    <property type="term" value="C:DNA polymerase III complex"/>
    <property type="evidence" value="ECO:0007669"/>
    <property type="project" value="InterPro"/>
</dbReference>
<comment type="similarity">
    <text evidence="7">Belongs to the DNA polymerase HolA subunit family.</text>
</comment>
<dbReference type="InterPro" id="IPR008921">
    <property type="entry name" value="DNA_pol3_clamp-load_cplx_C"/>
</dbReference>
<dbReference type="SUPFAM" id="SSF52540">
    <property type="entry name" value="P-loop containing nucleoside triphosphate hydrolases"/>
    <property type="match status" value="1"/>
</dbReference>
<protein>
    <recommendedName>
        <fullName evidence="2">DNA polymerase III subunit delta</fullName>
        <ecNumber evidence="1">2.7.7.7</ecNumber>
    </recommendedName>
</protein>
<evidence type="ECO:0000259" key="9">
    <source>
        <dbReference type="Pfam" id="PF06144"/>
    </source>
</evidence>
<dbReference type="NCBIfam" id="TIGR01128">
    <property type="entry name" value="holA"/>
    <property type="match status" value="1"/>
</dbReference>
<dbReference type="Gene3D" id="3.40.50.300">
    <property type="entry name" value="P-loop containing nucleotide triphosphate hydrolases"/>
    <property type="match status" value="1"/>
</dbReference>
<evidence type="ECO:0000259" key="10">
    <source>
        <dbReference type="Pfam" id="PF14840"/>
    </source>
</evidence>
<evidence type="ECO:0000256" key="3">
    <source>
        <dbReference type="ARBA" id="ARBA00022679"/>
    </source>
</evidence>
<evidence type="ECO:0000256" key="8">
    <source>
        <dbReference type="ARBA" id="ARBA00049244"/>
    </source>
</evidence>
<dbReference type="OrthoDB" id="9770982at2"/>
<dbReference type="Proteomes" id="UP000036700">
    <property type="component" value="Chromosome"/>
</dbReference>
<dbReference type="PANTHER" id="PTHR34388">
    <property type="entry name" value="DNA POLYMERASE III SUBUNIT DELTA"/>
    <property type="match status" value="1"/>
</dbReference>
<evidence type="ECO:0000256" key="7">
    <source>
        <dbReference type="ARBA" id="ARBA00034754"/>
    </source>
</evidence>
<keyword evidence="5" id="KW-0235">DNA replication</keyword>
<dbReference type="InterPro" id="IPR032780">
    <property type="entry name" value="DNA_pol3_delt_C"/>
</dbReference>
<dbReference type="Gene3D" id="1.10.8.60">
    <property type="match status" value="1"/>
</dbReference>
<dbReference type="GO" id="GO:0006261">
    <property type="term" value="P:DNA-templated DNA replication"/>
    <property type="evidence" value="ECO:0007669"/>
    <property type="project" value="TreeGrafter"/>
</dbReference>
<evidence type="ECO:0000256" key="2">
    <source>
        <dbReference type="ARBA" id="ARBA00017703"/>
    </source>
</evidence>
<keyword evidence="3" id="KW-0808">Transferase</keyword>
<dbReference type="PATRIC" id="fig|445709.3.peg.2883"/>
<dbReference type="CDD" id="cd18138">
    <property type="entry name" value="HLD_clamp_pol_III_delta"/>
    <property type="match status" value="1"/>
</dbReference>
<evidence type="ECO:0000256" key="4">
    <source>
        <dbReference type="ARBA" id="ARBA00022695"/>
    </source>
</evidence>
<keyword evidence="4" id="KW-0548">Nucleotidyltransferase</keyword>
<dbReference type="RefSeq" id="WP_047214982.1">
    <property type="nucleotide sequence ID" value="NZ_CP011568.3"/>
</dbReference>
<feature type="domain" description="DNA polymerase III subunit delta C-terminal" evidence="10">
    <location>
        <begin position="219"/>
        <end position="317"/>
    </location>
</feature>
<dbReference type="EC" id="2.7.7.7" evidence="1"/>
<dbReference type="GO" id="GO:0003677">
    <property type="term" value="F:DNA binding"/>
    <property type="evidence" value="ECO:0007669"/>
    <property type="project" value="InterPro"/>
</dbReference>